<reference evidence="3" key="1">
    <citation type="journal article" date="2019" name="Int. J. Syst. Evol. Microbiol.">
        <title>The Global Catalogue of Microorganisms (GCM) 10K type strain sequencing project: providing services to taxonomists for standard genome sequencing and annotation.</title>
        <authorList>
            <consortium name="The Broad Institute Genomics Platform"/>
            <consortium name="The Broad Institute Genome Sequencing Center for Infectious Disease"/>
            <person name="Wu L."/>
            <person name="Ma J."/>
        </authorList>
    </citation>
    <scope>NUCLEOTIDE SEQUENCE [LARGE SCALE GENOMIC DNA]</scope>
    <source>
        <strain evidence="3">CGMCC 4.1782</strain>
    </source>
</reference>
<accession>A0ABW5CZT3</accession>
<sequence>MVLLFIFLTSFSAVASHFKGGQVTYKYLGGGQYEMTIRGYWDKDAVGSISLSYEGSPKYNTGSTSISKTLLPDGITIEHVQRQRITWSKPGLYQISWKSCCRANGSNFGSEESGLFAAVNYNPDAPSSSPQFYDLPIFNFNVDKAISFNMNMEDPEGHEQDYSLEIPFGVSGDPYKLMRESGFSIANDGTIKWERPLKGLWLVNVKLREKINGQYTGAFVLRDFILNISSGNNTAPEFTQLTEQFVQEGQSLSFEVAAQDAEKQNVTLNANSSLLEKGASFSQTAFGDAAKGTFTWTPQAGVTGKYTVQFVATDSDVVPLSTQMTVYINVVPKGCAVQAAYTLDKKTCAGSSTGKVTLKANNGVAPFSYSLNGGSTFQSSATFDNLAAGTYSALVKDATGCVSATVQVRVEEEALPVVSFNMPSSVACVNASPLTLTGGYPAGGSYTGTGVENGVFNPAVAGIGKHTITYTYTNANGCTNATSQVMEVSVAPVVNAGADQNVIYGYEEKYACATLTASGDATYTYNWSTGSTTQSIKVCPTTTTTYTVTVTDKYGCTSTDEVTVFVNDVRCGNNSRKDKVVVCHKGKPICIAPQAVQAHLDHGDVLGDCSTGNAGTINTVADYNTEIVNASISPNPIQDKSQLKLIAHDNDQIAIDIVDLNGRVVKQLYKGEVIAGKEYSFDISRSIGSKQLYIGRIKTSKGVQIIKLMIAE</sequence>
<dbReference type="RefSeq" id="WP_377496350.1">
    <property type="nucleotide sequence ID" value="NZ_JBHUIM010000001.1"/>
</dbReference>
<feature type="chain" id="PRO_5047462959" evidence="1">
    <location>
        <begin position="16"/>
        <end position="712"/>
    </location>
</feature>
<dbReference type="Gene3D" id="2.60.40.10">
    <property type="entry name" value="Immunoglobulins"/>
    <property type="match status" value="1"/>
</dbReference>
<name>A0ABW5CZT3_9BACT</name>
<proteinExistence type="predicted"/>
<dbReference type="Proteomes" id="UP001597374">
    <property type="component" value="Unassembled WGS sequence"/>
</dbReference>
<protein>
    <submittedName>
        <fullName evidence="2">Ig-like domain-containing protein</fullName>
    </submittedName>
</protein>
<dbReference type="InterPro" id="IPR025667">
    <property type="entry name" value="SprB_repeat"/>
</dbReference>
<keyword evidence="1" id="KW-0732">Signal</keyword>
<feature type="signal peptide" evidence="1">
    <location>
        <begin position="1"/>
        <end position="15"/>
    </location>
</feature>
<dbReference type="InterPro" id="IPR013783">
    <property type="entry name" value="Ig-like_fold"/>
</dbReference>
<evidence type="ECO:0000256" key="1">
    <source>
        <dbReference type="SAM" id="SignalP"/>
    </source>
</evidence>
<evidence type="ECO:0000313" key="2">
    <source>
        <dbReference type="EMBL" id="MFD2246779.1"/>
    </source>
</evidence>
<dbReference type="InterPro" id="IPR015919">
    <property type="entry name" value="Cadherin-like_sf"/>
</dbReference>
<keyword evidence="3" id="KW-1185">Reference proteome</keyword>
<dbReference type="Pfam" id="PF13573">
    <property type="entry name" value="SprB"/>
    <property type="match status" value="1"/>
</dbReference>
<evidence type="ECO:0000313" key="3">
    <source>
        <dbReference type="Proteomes" id="UP001597374"/>
    </source>
</evidence>
<dbReference type="EMBL" id="JBHUIM010000001">
    <property type="protein sequence ID" value="MFD2246779.1"/>
    <property type="molecule type" value="Genomic_DNA"/>
</dbReference>
<gene>
    <name evidence="2" type="ORF">ACFSKP_10975</name>
</gene>
<dbReference type="Pfam" id="PF05345">
    <property type="entry name" value="He_PIG"/>
    <property type="match status" value="1"/>
</dbReference>
<comment type="caution">
    <text evidence="2">The sequence shown here is derived from an EMBL/GenBank/DDBJ whole genome shotgun (WGS) entry which is preliminary data.</text>
</comment>
<organism evidence="2 3">
    <name type="scientific">Pontibacter ruber</name>
    <dbReference type="NCBI Taxonomy" id="1343895"/>
    <lineage>
        <taxon>Bacteria</taxon>
        <taxon>Pseudomonadati</taxon>
        <taxon>Bacteroidota</taxon>
        <taxon>Cytophagia</taxon>
        <taxon>Cytophagales</taxon>
        <taxon>Hymenobacteraceae</taxon>
        <taxon>Pontibacter</taxon>
    </lineage>
</organism>
<dbReference type="SUPFAM" id="SSF49313">
    <property type="entry name" value="Cadherin-like"/>
    <property type="match status" value="1"/>
</dbReference>